<gene>
    <name evidence="2" type="ORF">FKW44_023930</name>
</gene>
<feature type="non-terminal residue" evidence="2">
    <location>
        <position position="1"/>
    </location>
</feature>
<dbReference type="Proteomes" id="UP000595437">
    <property type="component" value="Chromosome 18"/>
</dbReference>
<proteinExistence type="predicted"/>
<protein>
    <recommendedName>
        <fullName evidence="4">Laminin subunit gamma-1</fullName>
    </recommendedName>
</protein>
<organism evidence="2 3">
    <name type="scientific">Caligus rogercresseyi</name>
    <name type="common">Sea louse</name>
    <dbReference type="NCBI Taxonomy" id="217165"/>
    <lineage>
        <taxon>Eukaryota</taxon>
        <taxon>Metazoa</taxon>
        <taxon>Ecdysozoa</taxon>
        <taxon>Arthropoda</taxon>
        <taxon>Crustacea</taxon>
        <taxon>Multicrustacea</taxon>
        <taxon>Hexanauplia</taxon>
        <taxon>Copepoda</taxon>
        <taxon>Siphonostomatoida</taxon>
        <taxon>Caligidae</taxon>
        <taxon>Caligus</taxon>
    </lineage>
</organism>
<dbReference type="AlphaFoldDB" id="A0A7T8JUL5"/>
<accession>A0A7T8JUL5</accession>
<evidence type="ECO:0000313" key="3">
    <source>
        <dbReference type="Proteomes" id="UP000595437"/>
    </source>
</evidence>
<evidence type="ECO:0000313" key="2">
    <source>
        <dbReference type="EMBL" id="QQP35648.1"/>
    </source>
</evidence>
<dbReference type="EMBL" id="CP045907">
    <property type="protein sequence ID" value="QQP35648.1"/>
    <property type="molecule type" value="Genomic_DNA"/>
</dbReference>
<keyword evidence="3" id="KW-1185">Reference proteome</keyword>
<dbReference type="OrthoDB" id="430826at2759"/>
<keyword evidence="1" id="KW-0175">Coiled coil</keyword>
<feature type="coiled-coil region" evidence="1">
    <location>
        <begin position="99"/>
        <end position="161"/>
    </location>
</feature>
<sequence>LVEDASEITSIAKQAANTSSQAYEMTRQALEEQHYEANQINILNHQVDEIGEKLRSVQSLANVALREANEAYQKALTILRQAKGLEVPQVETDVVSERASQIETKAEAIRNEAEQLIQSNMELLQKTQDKRIMLEELLSRANLQQQEVDRQLADMDEFRNRAINAVKSGNNVLKDAQATLETLK</sequence>
<evidence type="ECO:0008006" key="4">
    <source>
        <dbReference type="Google" id="ProtNLM"/>
    </source>
</evidence>
<evidence type="ECO:0000256" key="1">
    <source>
        <dbReference type="SAM" id="Coils"/>
    </source>
</evidence>
<reference evidence="3" key="1">
    <citation type="submission" date="2021-01" db="EMBL/GenBank/DDBJ databases">
        <title>Caligus Genome Assembly.</title>
        <authorList>
            <person name="Gallardo-Escarate C."/>
        </authorList>
    </citation>
    <scope>NUCLEOTIDE SEQUENCE [LARGE SCALE GENOMIC DNA]</scope>
</reference>
<name>A0A7T8JUL5_CALRO</name>
<feature type="non-terminal residue" evidence="2">
    <location>
        <position position="184"/>
    </location>
</feature>